<comment type="cofactor">
    <cofactor evidence="12">
        <name>NAD(+)</name>
        <dbReference type="ChEBI" id="CHEBI:57540"/>
    </cofactor>
    <text evidence="12">Binds 1 NAD(+) per subunit.</text>
</comment>
<evidence type="ECO:0000313" key="15">
    <source>
        <dbReference type="Proteomes" id="UP000576480"/>
    </source>
</evidence>
<evidence type="ECO:0000256" key="9">
    <source>
        <dbReference type="PIRSR" id="PIRSR601088-2"/>
    </source>
</evidence>
<evidence type="ECO:0000256" key="3">
    <source>
        <dbReference type="ARBA" id="ARBA00022723"/>
    </source>
</evidence>
<comment type="similarity">
    <text evidence="2 12">Belongs to the glycosyl hydrolase 4 family.</text>
</comment>
<keyword evidence="6 10" id="KW-0464">Manganese</keyword>
<comment type="caution">
    <text evidence="14">The sequence shown here is derived from an EMBL/GenBank/DDBJ whole genome shotgun (WGS) entry which is preliminary data.</text>
</comment>
<organism evidence="14 15">
    <name type="scientific">Candidatus Hakubella thermalkaliphila</name>
    <dbReference type="NCBI Taxonomy" id="2754717"/>
    <lineage>
        <taxon>Bacteria</taxon>
        <taxon>Bacillati</taxon>
        <taxon>Actinomycetota</taxon>
        <taxon>Actinomycetota incertae sedis</taxon>
        <taxon>Candidatus Hakubellales</taxon>
        <taxon>Candidatus Hakubellaceae</taxon>
        <taxon>Candidatus Hakubella</taxon>
    </lineage>
</organism>
<dbReference type="GO" id="GO:0004553">
    <property type="term" value="F:hydrolase activity, hydrolyzing O-glycosyl compounds"/>
    <property type="evidence" value="ECO:0007669"/>
    <property type="project" value="InterPro"/>
</dbReference>
<evidence type="ECO:0000256" key="8">
    <source>
        <dbReference type="ARBA" id="ARBA00023295"/>
    </source>
</evidence>
<reference evidence="14 15" key="1">
    <citation type="journal article" date="2020" name="Front. Microbiol.">
        <title>Single-cell genomics of novel Actinobacteria with the Wood-Ljungdahl pathway discovered in a serpentinizing system.</title>
        <authorList>
            <person name="Merino N."/>
            <person name="Kawai M."/>
            <person name="Boyd E.S."/>
            <person name="Colman D.R."/>
            <person name="McGlynn S.E."/>
            <person name="Nealson K.H."/>
            <person name="Kurokawa K."/>
            <person name="Hongoh Y."/>
        </authorList>
    </citation>
    <scope>NUCLEOTIDE SEQUENCE [LARGE SCALE GENOMIC DNA]</scope>
    <source>
        <strain evidence="14 15">S43</strain>
    </source>
</reference>
<dbReference type="InterPro" id="IPR001088">
    <property type="entry name" value="Glyco_hydro_4"/>
</dbReference>
<feature type="domain" description="Glycosyl hydrolase family 4 C-terminal" evidence="13">
    <location>
        <begin position="169"/>
        <end position="379"/>
    </location>
</feature>
<evidence type="ECO:0000256" key="1">
    <source>
        <dbReference type="ARBA" id="ARBA00001936"/>
    </source>
</evidence>
<protein>
    <submittedName>
        <fullName evidence="14">Alpha-galactosidase</fullName>
    </submittedName>
</protein>
<dbReference type="Pfam" id="PF02056">
    <property type="entry name" value="Glyco_hydro_4"/>
    <property type="match status" value="1"/>
</dbReference>
<evidence type="ECO:0000256" key="11">
    <source>
        <dbReference type="PIRSR" id="PIRSR601088-4"/>
    </source>
</evidence>
<dbReference type="GO" id="GO:0005975">
    <property type="term" value="P:carbohydrate metabolic process"/>
    <property type="evidence" value="ECO:0007669"/>
    <property type="project" value="InterPro"/>
</dbReference>
<dbReference type="GO" id="GO:0046872">
    <property type="term" value="F:metal ion binding"/>
    <property type="evidence" value="ECO:0007669"/>
    <property type="project" value="UniProtKB-KW"/>
</dbReference>
<evidence type="ECO:0000256" key="12">
    <source>
        <dbReference type="RuleBase" id="RU361152"/>
    </source>
</evidence>
<dbReference type="GO" id="GO:0016616">
    <property type="term" value="F:oxidoreductase activity, acting on the CH-OH group of donors, NAD or NADP as acceptor"/>
    <property type="evidence" value="ECO:0007669"/>
    <property type="project" value="InterPro"/>
</dbReference>
<comment type="cofactor">
    <cofactor evidence="1">
        <name>Mn(2+)</name>
        <dbReference type="ChEBI" id="CHEBI:29035"/>
    </cofactor>
</comment>
<proteinExistence type="inferred from homology"/>
<dbReference type="EMBL" id="BLSB01000199">
    <property type="protein sequence ID" value="GFP35748.1"/>
    <property type="molecule type" value="Genomic_DNA"/>
</dbReference>
<evidence type="ECO:0000256" key="2">
    <source>
        <dbReference type="ARBA" id="ARBA00010141"/>
    </source>
</evidence>
<sequence>MNRQWGAEIKISTTTERKEALGDAGFVILSVAIDREDSWKRDHELALKYGITHYSENGGPGAFAHTCRNLGLILPILKDIEEICSNAYMLIFTNPLTRICTAVHKLSSIQNVGICHGIAIGYFIVATALYEELGIKLSPDPRFLWRDDCVQVWEEYQKIAKEKYTIKAAGINHFTWILSVREKDTGREVYPLLKEKMAELPEVFEPLTQKMFQLYGLVPVTGDTHVSEYVPFVSDLREGTWERFDIQLYDFEWSKSRRQRTLKFMLDAVEGRESIEPLKHTMSERAEFIMDAMLHNTHAYEEAVNIPNKGYISNLPDGAIVEVPGVVDADGISGVYVGELPVAIAALCRTQLAIDELNVEAFVRGDRSLVYQMFSIDPMIQDPDIAAGSSTGGAGSSTGGAGTHAPRAVATKTTIMMDSINFQCLSI</sequence>
<dbReference type="InterPro" id="IPR053715">
    <property type="entry name" value="GH4_Enzyme_sf"/>
</dbReference>
<keyword evidence="3 10" id="KW-0479">Metal-binding</keyword>
<dbReference type="PANTHER" id="PTHR32092:SF6">
    <property type="entry name" value="ALPHA-GALACTOSIDASE"/>
    <property type="match status" value="1"/>
</dbReference>
<evidence type="ECO:0000256" key="6">
    <source>
        <dbReference type="ARBA" id="ARBA00023211"/>
    </source>
</evidence>
<keyword evidence="5 12" id="KW-0520">NAD</keyword>
<evidence type="ECO:0000313" key="14">
    <source>
        <dbReference type="EMBL" id="GFP35748.1"/>
    </source>
</evidence>
<dbReference type="PRINTS" id="PR00732">
    <property type="entry name" value="GLHYDRLASE4"/>
</dbReference>
<keyword evidence="7" id="KW-0119">Carbohydrate metabolism</keyword>
<dbReference type="Proteomes" id="UP000576480">
    <property type="component" value="Unassembled WGS sequence"/>
</dbReference>
<dbReference type="Gene3D" id="3.90.1820.10">
    <property type="entry name" value="AglA-like glucosidase"/>
    <property type="match status" value="1"/>
</dbReference>
<feature type="binding site" evidence="10">
    <location>
        <position position="173"/>
    </location>
    <ligand>
        <name>Mn(2+)</name>
        <dbReference type="ChEBI" id="CHEBI:29035"/>
    </ligand>
</feature>
<gene>
    <name evidence="14" type="ORF">HKBW3S43_01537</name>
</gene>
<keyword evidence="10" id="KW-0170">Cobalt</keyword>
<name>A0A6V8PTM0_9ACTN</name>
<dbReference type="SUPFAM" id="SSF51735">
    <property type="entry name" value="NAD(P)-binding Rossmann-fold domains"/>
    <property type="match status" value="1"/>
</dbReference>
<accession>A0A6V8PTM0</accession>
<evidence type="ECO:0000256" key="4">
    <source>
        <dbReference type="ARBA" id="ARBA00022801"/>
    </source>
</evidence>
<evidence type="ECO:0000259" key="13">
    <source>
        <dbReference type="Pfam" id="PF11975"/>
    </source>
</evidence>
<dbReference type="InterPro" id="IPR036291">
    <property type="entry name" value="NAD(P)-bd_dom_sf"/>
</dbReference>
<keyword evidence="10" id="KW-0408">Iron</keyword>
<keyword evidence="8 12" id="KW-0326">Glycosidase</keyword>
<keyword evidence="10" id="KW-0533">Nickel</keyword>
<dbReference type="AlphaFoldDB" id="A0A6V8PTM0"/>
<evidence type="ECO:0000256" key="5">
    <source>
        <dbReference type="ARBA" id="ARBA00023027"/>
    </source>
</evidence>
<keyword evidence="4 12" id="KW-0378">Hydrolase</keyword>
<dbReference type="RefSeq" id="WP_176230262.1">
    <property type="nucleotide sequence ID" value="NZ_BLSB01000199.1"/>
</dbReference>
<dbReference type="SUPFAM" id="SSF56327">
    <property type="entry name" value="LDH C-terminal domain-like"/>
    <property type="match status" value="1"/>
</dbReference>
<dbReference type="Pfam" id="PF11975">
    <property type="entry name" value="Glyco_hydro_4C"/>
    <property type="match status" value="1"/>
</dbReference>
<evidence type="ECO:0000256" key="7">
    <source>
        <dbReference type="ARBA" id="ARBA00023277"/>
    </source>
</evidence>
<dbReference type="InterPro" id="IPR022616">
    <property type="entry name" value="Glyco_hydro_4_C"/>
</dbReference>
<evidence type="ECO:0000256" key="10">
    <source>
        <dbReference type="PIRSR" id="PIRSR601088-3"/>
    </source>
</evidence>
<feature type="binding site" evidence="9">
    <location>
        <position position="94"/>
    </location>
    <ligand>
        <name>substrate</name>
    </ligand>
</feature>
<dbReference type="InterPro" id="IPR015955">
    <property type="entry name" value="Lactate_DH/Glyco_Ohase_4_C"/>
</dbReference>
<feature type="binding site" evidence="10">
    <location>
        <position position="115"/>
    </location>
    <ligand>
        <name>Mn(2+)</name>
        <dbReference type="ChEBI" id="CHEBI:29035"/>
    </ligand>
</feature>
<feature type="site" description="Increases basicity of active site Tyr" evidence="11">
    <location>
        <position position="56"/>
    </location>
</feature>
<feature type="non-terminal residue" evidence="14">
    <location>
        <position position="1"/>
    </location>
</feature>
<dbReference type="PANTHER" id="PTHR32092">
    <property type="entry name" value="6-PHOSPHO-BETA-GLUCOSIDASE-RELATED"/>
    <property type="match status" value="1"/>
</dbReference>